<dbReference type="SUPFAM" id="SSF52540">
    <property type="entry name" value="P-loop containing nucleoside triphosphate hydrolases"/>
    <property type="match status" value="1"/>
</dbReference>
<dbReference type="EMBL" id="GL996515">
    <property type="protein sequence ID" value="EGV65055.1"/>
    <property type="molecule type" value="Genomic_DNA"/>
</dbReference>
<feature type="domain" description="RecF/RecN/SMC N-terminal" evidence="2">
    <location>
        <begin position="58"/>
        <end position="145"/>
    </location>
</feature>
<dbReference type="AlphaFoldDB" id="G3B259"/>
<dbReference type="OrthoDB" id="431497at2759"/>
<accession>G3B259</accession>
<evidence type="ECO:0000259" key="2">
    <source>
        <dbReference type="Pfam" id="PF02463"/>
    </source>
</evidence>
<dbReference type="GO" id="GO:0007059">
    <property type="term" value="P:chromosome segregation"/>
    <property type="evidence" value="ECO:0007669"/>
    <property type="project" value="UniProtKB-ARBA"/>
</dbReference>
<sequence length="165" mass="18531">MQRKRATDQDDDEEMIDEEDAATEDAATEDVDMSSRTDINDYVGVSISVSFNSKYDEQQRIEQLSGGQKSLCAIALILAIQNCDPAPFYLFDEIDANLDTQYRTSVASMIHALSDRAQFICTTFRPEMLQVADKFYGVTFNNKVTTVSDITRNDATSFVEGQHQT</sequence>
<name>G3B259_CANTC</name>
<evidence type="ECO:0000313" key="3">
    <source>
        <dbReference type="EMBL" id="EGV65055.1"/>
    </source>
</evidence>
<dbReference type="eggNOG" id="KOG0964">
    <property type="taxonomic scope" value="Eukaryota"/>
</dbReference>
<dbReference type="Pfam" id="PF02463">
    <property type="entry name" value="SMC_N"/>
    <property type="match status" value="1"/>
</dbReference>
<dbReference type="InterPro" id="IPR027417">
    <property type="entry name" value="P-loop_NTPase"/>
</dbReference>
<keyword evidence="4" id="KW-1185">Reference proteome</keyword>
<feature type="compositionally biased region" description="Acidic residues" evidence="1">
    <location>
        <begin position="9"/>
        <end position="32"/>
    </location>
</feature>
<dbReference type="GO" id="GO:0016787">
    <property type="term" value="F:hydrolase activity"/>
    <property type="evidence" value="ECO:0007669"/>
    <property type="project" value="UniProtKB-KW"/>
</dbReference>
<evidence type="ECO:0000313" key="4">
    <source>
        <dbReference type="Proteomes" id="UP000000707"/>
    </source>
</evidence>
<dbReference type="Gene3D" id="3.40.50.300">
    <property type="entry name" value="P-loop containing nucleotide triphosphate hydrolases"/>
    <property type="match status" value="1"/>
</dbReference>
<keyword evidence="3" id="KW-0378">Hydrolase</keyword>
<proteinExistence type="predicted"/>
<feature type="region of interest" description="Disordered" evidence="1">
    <location>
        <begin position="1"/>
        <end position="33"/>
    </location>
</feature>
<dbReference type="PANTHER" id="PTHR43977">
    <property type="entry name" value="STRUCTURAL MAINTENANCE OF CHROMOSOMES PROTEIN 3"/>
    <property type="match status" value="1"/>
</dbReference>
<evidence type="ECO:0000256" key="1">
    <source>
        <dbReference type="SAM" id="MobiDB-lite"/>
    </source>
</evidence>
<reference evidence="3 4" key="1">
    <citation type="journal article" date="2011" name="Proc. Natl. Acad. Sci. U.S.A.">
        <title>Comparative genomics of xylose-fermenting fungi for enhanced biofuel production.</title>
        <authorList>
            <person name="Wohlbach D.J."/>
            <person name="Kuo A."/>
            <person name="Sato T.K."/>
            <person name="Potts K.M."/>
            <person name="Salamov A.A."/>
            <person name="LaButti K.M."/>
            <person name="Sun H."/>
            <person name="Clum A."/>
            <person name="Pangilinan J.L."/>
            <person name="Lindquist E.A."/>
            <person name="Lucas S."/>
            <person name="Lapidus A."/>
            <person name="Jin M."/>
            <person name="Gunawan C."/>
            <person name="Balan V."/>
            <person name="Dale B.E."/>
            <person name="Jeffries T.W."/>
            <person name="Zinkel R."/>
            <person name="Barry K.W."/>
            <person name="Grigoriev I.V."/>
            <person name="Gasch A.P."/>
        </authorList>
    </citation>
    <scope>NUCLEOTIDE SEQUENCE [LARGE SCALE GENOMIC DNA]</scope>
    <source>
        <strain evidence="4">ATCC 10573 / BCRC 21748 / CBS 615 / JCM 9827 / NBRC 10315 / NRRL Y-1498 / VKM Y-70</strain>
    </source>
</reference>
<gene>
    <name evidence="3" type="ORF">CANTEDRAFT_113381</name>
</gene>
<organism evidence="4">
    <name type="scientific">Candida tenuis (strain ATCC 10573 / BCRC 21748 / CBS 615 / JCM 9827 / NBRC 10315 / NRRL Y-1498 / VKM Y-70)</name>
    <name type="common">Yeast</name>
    <name type="synonym">Yamadazyma tenuis</name>
    <dbReference type="NCBI Taxonomy" id="590646"/>
    <lineage>
        <taxon>Eukaryota</taxon>
        <taxon>Fungi</taxon>
        <taxon>Dikarya</taxon>
        <taxon>Ascomycota</taxon>
        <taxon>Saccharomycotina</taxon>
        <taxon>Pichiomycetes</taxon>
        <taxon>Debaryomycetaceae</taxon>
        <taxon>Yamadazyma</taxon>
    </lineage>
</organism>
<dbReference type="InterPro" id="IPR003395">
    <property type="entry name" value="RecF/RecN/SMC_N"/>
</dbReference>
<dbReference type="Proteomes" id="UP000000707">
    <property type="component" value="Unassembled WGS sequence"/>
</dbReference>
<protein>
    <submittedName>
        <fullName evidence="3">p-loop containing nucleoside triphosphate hydrolase protein</fullName>
    </submittedName>
</protein>
<dbReference type="STRING" id="590646.G3B259"/>